<dbReference type="RefSeq" id="WP_285883645.1">
    <property type="nucleotide sequence ID" value="NZ_JARFYN010000064.1"/>
</dbReference>
<keyword evidence="3" id="KW-1185">Reference proteome</keyword>
<gene>
    <name evidence="2" type="ORF">PY650_30895</name>
</gene>
<feature type="compositionally biased region" description="Polar residues" evidence="1">
    <location>
        <begin position="115"/>
        <end position="125"/>
    </location>
</feature>
<reference evidence="2" key="1">
    <citation type="submission" date="2023-06" db="EMBL/GenBank/DDBJ databases">
        <title>Phylogenetic Diversity of Rhizobium strains.</title>
        <authorList>
            <person name="Moura F.T."/>
            <person name="Helene L.C.F."/>
            <person name="Hungria M."/>
        </authorList>
    </citation>
    <scope>NUCLEOTIDE SEQUENCE</scope>
    <source>
        <strain evidence="2">CCGE524</strain>
    </source>
</reference>
<protein>
    <submittedName>
        <fullName evidence="2">Excisionase</fullName>
    </submittedName>
</protein>
<accession>A0ABT7KMS8</accession>
<evidence type="ECO:0000313" key="2">
    <source>
        <dbReference type="EMBL" id="MDL2409947.1"/>
    </source>
</evidence>
<dbReference type="Proteomes" id="UP001172630">
    <property type="component" value="Unassembled WGS sequence"/>
</dbReference>
<evidence type="ECO:0000313" key="3">
    <source>
        <dbReference type="Proteomes" id="UP001172630"/>
    </source>
</evidence>
<sequence length="136" mass="14502">MLPTPANDNIQPDDPVRLAEIIPVAFPHGGMTVSGLRREAGRGRLVIMRIAGKDFTTLRSIEEMKQACRVPANQPGYGSAPGAKTVLPSGSFSTTESSSAQAAVRMIIAELKGPSPNTSPANSLQRRPGRTEQHQK</sequence>
<feature type="region of interest" description="Disordered" evidence="1">
    <location>
        <begin position="111"/>
        <end position="136"/>
    </location>
</feature>
<comment type="caution">
    <text evidence="2">The sequence shown here is derived from an EMBL/GenBank/DDBJ whole genome shotgun (WGS) entry which is preliminary data.</text>
</comment>
<dbReference type="EMBL" id="JARFYN010000064">
    <property type="protein sequence ID" value="MDL2409947.1"/>
    <property type="molecule type" value="Genomic_DNA"/>
</dbReference>
<feature type="compositionally biased region" description="Low complexity" evidence="1">
    <location>
        <begin position="89"/>
        <end position="98"/>
    </location>
</feature>
<organism evidence="2 3">
    <name type="scientific">Rhizobium calliandrae</name>
    <dbReference type="NCBI Taxonomy" id="1312182"/>
    <lineage>
        <taxon>Bacteria</taxon>
        <taxon>Pseudomonadati</taxon>
        <taxon>Pseudomonadota</taxon>
        <taxon>Alphaproteobacteria</taxon>
        <taxon>Hyphomicrobiales</taxon>
        <taxon>Rhizobiaceae</taxon>
        <taxon>Rhizobium/Agrobacterium group</taxon>
        <taxon>Rhizobium</taxon>
    </lineage>
</organism>
<proteinExistence type="predicted"/>
<feature type="region of interest" description="Disordered" evidence="1">
    <location>
        <begin position="72"/>
        <end position="98"/>
    </location>
</feature>
<name>A0ABT7KMS8_9HYPH</name>
<evidence type="ECO:0000256" key="1">
    <source>
        <dbReference type="SAM" id="MobiDB-lite"/>
    </source>
</evidence>